<keyword evidence="3" id="KW-1185">Reference proteome</keyword>
<gene>
    <name evidence="2" type="ORF">ARMGADRAFT_1166557</name>
</gene>
<dbReference type="AlphaFoldDB" id="A0A2H3DB01"/>
<evidence type="ECO:0000313" key="2">
    <source>
        <dbReference type="EMBL" id="PBK91280.1"/>
    </source>
</evidence>
<proteinExistence type="predicted"/>
<dbReference type="OrthoDB" id="5418601at2759"/>
<feature type="region of interest" description="Disordered" evidence="1">
    <location>
        <begin position="620"/>
        <end position="648"/>
    </location>
</feature>
<dbReference type="InParanoid" id="A0A2H3DB01"/>
<evidence type="ECO:0000313" key="3">
    <source>
        <dbReference type="Proteomes" id="UP000217790"/>
    </source>
</evidence>
<name>A0A2H3DB01_ARMGA</name>
<evidence type="ECO:0008006" key="4">
    <source>
        <dbReference type="Google" id="ProtNLM"/>
    </source>
</evidence>
<evidence type="ECO:0000256" key="1">
    <source>
        <dbReference type="SAM" id="MobiDB-lite"/>
    </source>
</evidence>
<organism evidence="2 3">
    <name type="scientific">Armillaria gallica</name>
    <name type="common">Bulbous honey fungus</name>
    <name type="synonym">Armillaria bulbosa</name>
    <dbReference type="NCBI Taxonomy" id="47427"/>
    <lineage>
        <taxon>Eukaryota</taxon>
        <taxon>Fungi</taxon>
        <taxon>Dikarya</taxon>
        <taxon>Basidiomycota</taxon>
        <taxon>Agaricomycotina</taxon>
        <taxon>Agaricomycetes</taxon>
        <taxon>Agaricomycetidae</taxon>
        <taxon>Agaricales</taxon>
        <taxon>Marasmiineae</taxon>
        <taxon>Physalacriaceae</taxon>
        <taxon>Armillaria</taxon>
    </lineage>
</organism>
<reference evidence="3" key="1">
    <citation type="journal article" date="2017" name="Nat. Ecol. Evol.">
        <title>Genome expansion and lineage-specific genetic innovations in the forest pathogenic fungi Armillaria.</title>
        <authorList>
            <person name="Sipos G."/>
            <person name="Prasanna A.N."/>
            <person name="Walter M.C."/>
            <person name="O'Connor E."/>
            <person name="Balint B."/>
            <person name="Krizsan K."/>
            <person name="Kiss B."/>
            <person name="Hess J."/>
            <person name="Varga T."/>
            <person name="Slot J."/>
            <person name="Riley R."/>
            <person name="Boka B."/>
            <person name="Rigling D."/>
            <person name="Barry K."/>
            <person name="Lee J."/>
            <person name="Mihaltcheva S."/>
            <person name="LaButti K."/>
            <person name="Lipzen A."/>
            <person name="Waldron R."/>
            <person name="Moloney N.M."/>
            <person name="Sperisen C."/>
            <person name="Kredics L."/>
            <person name="Vagvoelgyi C."/>
            <person name="Patrignani A."/>
            <person name="Fitzpatrick D."/>
            <person name="Nagy I."/>
            <person name="Doyle S."/>
            <person name="Anderson J.B."/>
            <person name="Grigoriev I.V."/>
            <person name="Gueldener U."/>
            <person name="Muensterkoetter M."/>
            <person name="Nagy L.G."/>
        </authorList>
    </citation>
    <scope>NUCLEOTIDE SEQUENCE [LARGE SCALE GENOMIC DNA]</scope>
    <source>
        <strain evidence="3">Ar21-2</strain>
    </source>
</reference>
<dbReference type="OMA" id="RITARWV"/>
<accession>A0A2H3DB01</accession>
<protein>
    <recommendedName>
        <fullName evidence="4">Heterokaryon incompatibility domain-containing protein</fullName>
    </recommendedName>
</protein>
<sequence length="648" mass="74349">MKVIPFSCYNEKWLSKVATESPPIRRINRRNPPYITLSTLTETGKAESTIPVLKQRSFTGPRVITSSLANTPCATLGVDGVLGKLNTMLGTSYTLDSVNSVLDPYVAQNYDFGTVYAYLRCFWNDYDVSTIEHKLRTLEEKDKEMRRGVLVHDRITTRVVPPRRMWDLYANRVVPYWVHPWIIPWGISHAWVDEKDRVDGVAPINGYEWPVPMPKDANLDLIRIEMLNHGAEYTWLDVLCLRQVGGKYEHLRMDEWKLDVPTIGWVYRWADEVVCYFNGLGWPLHLTPDYFESDRCWFRRAWTLQEITNDAIIGGETGDDVMEKEVRKVFDEQLTRLREIRKWDFVTELVLEMRNRVSTNPLDNVAGLAYLLYSDSIPIYDAEMSDEDAWEDLMDTMHSGGRADLLFYFPEPGMGRKCWRPSWQQVMVLKHFVPYSYQWLGGVHRTEETDEDWYGGYCIDSADVQGFAEGLTKEKPLQGEMVFKNADGLPHTLKIVAAHTYPIPDCSYALIGCSYDDSSDAWVIGYRRVQFWDQPIQNPEQTLEPIQEVEEPVTSPSYLGHSQVLPNGETLRSSTSHLPDLLSLYGLNKCWETIKYEGSDTVTKGLPEMEYINGIHGQSPNPLSFSAEPSPELLLHATNPDPPSNDTV</sequence>
<dbReference type="Proteomes" id="UP000217790">
    <property type="component" value="Unassembled WGS sequence"/>
</dbReference>
<dbReference type="EMBL" id="KZ293662">
    <property type="protein sequence ID" value="PBK91280.1"/>
    <property type="molecule type" value="Genomic_DNA"/>
</dbReference>